<evidence type="ECO:0000256" key="1">
    <source>
        <dbReference type="ARBA" id="ARBA00022737"/>
    </source>
</evidence>
<dbReference type="InterPro" id="IPR013360">
    <property type="entry name" value="Pilus_4_PilW"/>
</dbReference>
<dbReference type="Gene3D" id="1.25.40.10">
    <property type="entry name" value="Tetratricopeptide repeat domain"/>
    <property type="match status" value="1"/>
</dbReference>
<proteinExistence type="predicted"/>
<dbReference type="Pfam" id="PF13432">
    <property type="entry name" value="TPR_16"/>
    <property type="match status" value="1"/>
</dbReference>
<evidence type="ECO:0000256" key="3">
    <source>
        <dbReference type="PROSITE-ProRule" id="PRU00339"/>
    </source>
</evidence>
<organism evidence="4 5">
    <name type="scientific">Legionella waltersii</name>
    <dbReference type="NCBI Taxonomy" id="66969"/>
    <lineage>
        <taxon>Bacteria</taxon>
        <taxon>Pseudomonadati</taxon>
        <taxon>Pseudomonadota</taxon>
        <taxon>Gammaproteobacteria</taxon>
        <taxon>Legionellales</taxon>
        <taxon>Legionellaceae</taxon>
        <taxon>Legionella</taxon>
    </lineage>
</organism>
<sequence length="261" mass="29017">MKALKGLGIFIIAFCLILQGCKQTKDSDDQVVDKRVDLSKAASFNVQLGLGYLKQGDRPRAKRKLLLALEQQPNSPDVNASLAYYFEQTTEIEQARKYYSKALALSNDSGAQLNNYGTFLCRQGDYQGAEKYFLKAVKDQSYLNTAAAYENAGLCAIEIPDNAKAMSYFQKALNQDPSRRQSLYELTKLESKMGKDDEAVKLLQQYPDLVLNDKVMLSLAKDIANKVGNTALATEYESSFNKLEQSNMNSGVSDEYNSSNG</sequence>
<evidence type="ECO:0000313" key="5">
    <source>
        <dbReference type="Proteomes" id="UP000054729"/>
    </source>
</evidence>
<gene>
    <name evidence="4" type="primary">pilF</name>
    <name evidence="4" type="ORF">Lwal_3092</name>
</gene>
<protein>
    <submittedName>
        <fullName evidence="4">Fimbrial biogenesis and twitching motility protein PilF</fullName>
    </submittedName>
</protein>
<dbReference type="RefSeq" id="WP_058481684.1">
    <property type="nucleotide sequence ID" value="NZ_CAAAIQ010000005.1"/>
</dbReference>
<comment type="caution">
    <text evidence="4">The sequence shown here is derived from an EMBL/GenBank/DDBJ whole genome shotgun (WGS) entry which is preliminary data.</text>
</comment>
<dbReference type="PATRIC" id="fig|66969.6.peg.3379"/>
<dbReference type="Pfam" id="PF13424">
    <property type="entry name" value="TPR_12"/>
    <property type="match status" value="1"/>
</dbReference>
<name>A0A0W1A130_9GAMM</name>
<dbReference type="NCBIfam" id="TIGR02521">
    <property type="entry name" value="type_IV_pilW"/>
    <property type="match status" value="1"/>
</dbReference>
<dbReference type="SMART" id="SM00028">
    <property type="entry name" value="TPR"/>
    <property type="match status" value="4"/>
</dbReference>
<evidence type="ECO:0000256" key="2">
    <source>
        <dbReference type="ARBA" id="ARBA00022803"/>
    </source>
</evidence>
<dbReference type="InterPro" id="IPR051012">
    <property type="entry name" value="CellSynth/LPSAsmb/PSIAsmb"/>
</dbReference>
<dbReference type="STRING" id="66969.Lwal_3092"/>
<dbReference type="AlphaFoldDB" id="A0A0W1A130"/>
<keyword evidence="2 3" id="KW-0802">TPR repeat</keyword>
<feature type="repeat" description="TPR" evidence="3">
    <location>
        <begin position="146"/>
        <end position="179"/>
    </location>
</feature>
<dbReference type="InterPro" id="IPR019734">
    <property type="entry name" value="TPR_rpt"/>
</dbReference>
<accession>A0A0W1A130</accession>
<dbReference type="PROSITE" id="PS51257">
    <property type="entry name" value="PROKAR_LIPOPROTEIN"/>
    <property type="match status" value="1"/>
</dbReference>
<dbReference type="PROSITE" id="PS50005">
    <property type="entry name" value="TPR"/>
    <property type="match status" value="1"/>
</dbReference>
<dbReference type="PANTHER" id="PTHR45586">
    <property type="entry name" value="TPR REPEAT-CONTAINING PROTEIN PA4667"/>
    <property type="match status" value="1"/>
</dbReference>
<keyword evidence="1" id="KW-0677">Repeat</keyword>
<dbReference type="InterPro" id="IPR011990">
    <property type="entry name" value="TPR-like_helical_dom_sf"/>
</dbReference>
<reference evidence="4 5" key="1">
    <citation type="submission" date="2015-11" db="EMBL/GenBank/DDBJ databases">
        <title>Genomic analysis of 38 Legionella species identifies large and diverse effector repertoires.</title>
        <authorList>
            <person name="Burstein D."/>
            <person name="Amaro F."/>
            <person name="Zusman T."/>
            <person name="Lifshitz Z."/>
            <person name="Cohen O."/>
            <person name="Gilbert J.A."/>
            <person name="Pupko T."/>
            <person name="Shuman H.A."/>
            <person name="Segal G."/>
        </authorList>
    </citation>
    <scope>NUCLEOTIDE SEQUENCE [LARGE SCALE GENOMIC DNA]</scope>
    <source>
        <strain evidence="4 5">ATCC 51914</strain>
    </source>
</reference>
<dbReference type="Proteomes" id="UP000054729">
    <property type="component" value="Unassembled WGS sequence"/>
</dbReference>
<keyword evidence="5" id="KW-1185">Reference proteome</keyword>
<evidence type="ECO:0000313" key="4">
    <source>
        <dbReference type="EMBL" id="KTD75051.1"/>
    </source>
</evidence>
<dbReference type="SUPFAM" id="SSF81901">
    <property type="entry name" value="HCP-like"/>
    <property type="match status" value="1"/>
</dbReference>
<dbReference type="EMBL" id="LNZB01000060">
    <property type="protein sequence ID" value="KTD75051.1"/>
    <property type="molecule type" value="Genomic_DNA"/>
</dbReference>
<dbReference type="PANTHER" id="PTHR45586:SF1">
    <property type="entry name" value="LIPOPOLYSACCHARIDE ASSEMBLY PROTEIN B"/>
    <property type="match status" value="1"/>
</dbReference>
<dbReference type="OrthoDB" id="9814042at2"/>